<proteinExistence type="inferred from homology"/>
<evidence type="ECO:0000313" key="6">
    <source>
        <dbReference type="Proteomes" id="UP000202544"/>
    </source>
</evidence>
<accession>D2J4L6</accession>
<dbReference type="OrthoDB" id="15391at10239"/>
<evidence type="ECO:0000313" key="5">
    <source>
        <dbReference type="EMBL" id="ACZ63535.1"/>
    </source>
</evidence>
<evidence type="ECO:0000256" key="4">
    <source>
        <dbReference type="ARBA" id="ARBA00023163"/>
    </source>
</evidence>
<dbReference type="GO" id="GO:0019058">
    <property type="term" value="P:viral life cycle"/>
    <property type="evidence" value="ECO:0007669"/>
    <property type="project" value="InterPro"/>
</dbReference>
<comment type="similarity">
    <text evidence="1">Belongs to the baculoviridae LEF-11 family.</text>
</comment>
<dbReference type="KEGG" id="vg:11107056"/>
<reference evidence="5 6" key="1">
    <citation type="journal article" date="2011" name="J. Proteome Res.">
        <title>ODV-associated proteins of the Pieris rapae granulovirus.</title>
        <authorList>
            <person name="Wang X.F."/>
            <person name="Zhang B.Q."/>
            <person name="Xu H.J."/>
            <person name="Cui Y.J."/>
            <person name="Xu Y.P."/>
            <person name="Zhang M.J."/>
            <person name="Han Y.S."/>
            <person name="Lee Y.S."/>
            <person name="Bao Y.Y."/>
            <person name="Zhang C.X."/>
        </authorList>
    </citation>
    <scope>NUCLEOTIDE SEQUENCE [LARGE SCALE GENOMIC DNA]</scope>
    <source>
        <strain evidence="5">Wuhan</strain>
    </source>
</reference>
<sequence length="98" mass="11337">MLLTKSQVYAIVREVINYRKFTDNTTNVTSHVENSYFAGNLQFIKQNADRIVIKHLEQLDVSIAPHTNRLNHLFNLPTSIDAEYKYCLRRNNGGPKSQ</sequence>
<dbReference type="Proteomes" id="UP000202544">
    <property type="component" value="Segment"/>
</dbReference>
<name>D2J4L6_9BBAC</name>
<keyword evidence="6" id="KW-1185">Reference proteome</keyword>
<evidence type="ECO:0000256" key="1">
    <source>
        <dbReference type="ARBA" id="ARBA00008271"/>
    </source>
</evidence>
<dbReference type="RefSeq" id="YP_003429373.1">
    <property type="nucleotide sequence ID" value="NC_013797.1"/>
</dbReference>
<evidence type="ECO:0000256" key="2">
    <source>
        <dbReference type="ARBA" id="ARBA00017118"/>
    </source>
</evidence>
<keyword evidence="3" id="KW-0805">Transcription regulation</keyword>
<reference evidence="5 6" key="2">
    <citation type="journal article" date="2012" name="J. Virol.">
        <title>The Genome of Pieris rapae Granulovirus.</title>
        <authorList>
            <person name="Zhang B.Q."/>
            <person name="Cheng R.L."/>
            <person name="Wang X.F."/>
            <person name="Zhang C.X."/>
        </authorList>
    </citation>
    <scope>NUCLEOTIDE SEQUENCE [LARGE SCALE GENOMIC DNA]</scope>
    <source>
        <strain evidence="5">Wuhan</strain>
    </source>
</reference>
<dbReference type="GO" id="GO:0006355">
    <property type="term" value="P:regulation of DNA-templated transcription"/>
    <property type="evidence" value="ECO:0007669"/>
    <property type="project" value="InterPro"/>
</dbReference>
<dbReference type="EMBL" id="GQ884143">
    <property type="protein sequence ID" value="ACZ63535.1"/>
    <property type="molecule type" value="Genomic_DNA"/>
</dbReference>
<protein>
    <recommendedName>
        <fullName evidence="2">Late expression factor 11</fullName>
    </recommendedName>
</protein>
<dbReference type="Pfam" id="PF06385">
    <property type="entry name" value="Baculo_LEF-11"/>
    <property type="match status" value="1"/>
</dbReference>
<organism evidence="5 6">
    <name type="scientific">Pieris rapae granulovirus Wuhan</name>
    <dbReference type="NCBI Taxonomy" id="2848030"/>
    <lineage>
        <taxon>Viruses</taxon>
        <taxon>Viruses incertae sedis</taxon>
        <taxon>Naldaviricetes</taxon>
        <taxon>Lefavirales</taxon>
        <taxon>Baculoviridae</taxon>
        <taxon>Betabaculovirus</taxon>
        <taxon>Betabaculovirus arrapae</taxon>
    </lineage>
</organism>
<keyword evidence="4" id="KW-0804">Transcription</keyword>
<dbReference type="GeneID" id="11107056"/>
<dbReference type="InterPro" id="IPR009429">
    <property type="entry name" value="Baculo_LEF-11"/>
</dbReference>
<evidence type="ECO:0000256" key="3">
    <source>
        <dbReference type="ARBA" id="ARBA00023015"/>
    </source>
</evidence>